<dbReference type="Proteomes" id="UP000288716">
    <property type="component" value="Unassembled WGS sequence"/>
</dbReference>
<evidence type="ECO:0000259" key="1">
    <source>
        <dbReference type="PROSITE" id="PS50878"/>
    </source>
</evidence>
<dbReference type="InterPro" id="IPR000477">
    <property type="entry name" value="RT_dom"/>
</dbReference>
<protein>
    <recommendedName>
        <fullName evidence="1">Reverse transcriptase domain-containing protein</fullName>
    </recommendedName>
</protein>
<dbReference type="STRING" id="299467.A0A443RX18"/>
<dbReference type="PANTHER" id="PTHR24559">
    <property type="entry name" value="TRANSPOSON TY3-I GAG-POL POLYPROTEIN"/>
    <property type="match status" value="1"/>
</dbReference>
<dbReference type="OrthoDB" id="6507393at2759"/>
<dbReference type="InterPro" id="IPR043128">
    <property type="entry name" value="Rev_trsase/Diguanyl_cyclase"/>
</dbReference>
<dbReference type="VEuPathDB" id="VectorBase:LDEU012296"/>
<dbReference type="InterPro" id="IPR053134">
    <property type="entry name" value="RNA-dir_DNA_polymerase"/>
</dbReference>
<accession>A0A443RX18</accession>
<dbReference type="InterPro" id="IPR043502">
    <property type="entry name" value="DNA/RNA_pol_sf"/>
</dbReference>
<feature type="domain" description="Reverse transcriptase" evidence="1">
    <location>
        <begin position="274"/>
        <end position="380"/>
    </location>
</feature>
<dbReference type="Pfam" id="PF00078">
    <property type="entry name" value="RVT_1"/>
    <property type="match status" value="1"/>
</dbReference>
<dbReference type="PROSITE" id="PS50878">
    <property type="entry name" value="RT_POL"/>
    <property type="match status" value="1"/>
</dbReference>
<dbReference type="PANTHER" id="PTHR24559:SF444">
    <property type="entry name" value="REVERSE TRANSCRIPTASE DOMAIN-CONTAINING PROTEIN"/>
    <property type="match status" value="1"/>
</dbReference>
<dbReference type="Gene3D" id="3.30.70.270">
    <property type="match status" value="1"/>
</dbReference>
<dbReference type="Gene3D" id="3.10.10.10">
    <property type="entry name" value="HIV Type 1 Reverse Transcriptase, subunit A, domain 1"/>
    <property type="match status" value="1"/>
</dbReference>
<name>A0A443RX18_9ACAR</name>
<proteinExistence type="predicted"/>
<keyword evidence="3" id="KW-1185">Reference proteome</keyword>
<sequence>MCIKTAEAEKGKFGEKYFKPQLLSHHVNNTEGTADYFETIESFQKVISLLDEKEKESVLNRQAGENVGETTLEPKDVFVLAFAKQPTERLVLKEGLVIPSNKSLLVNVCGEKGTMNDCVLYKTNDFENAAKRHNIGVKSDFVVFENNESKLEIFNFGARSKRLPAGMIVAKCEEVKEDFYKLADVSTSQSTKKVPFGEGVLEFGTEMSDDQVNDLLNVLKKYESRIAFSNRNLGRCKDVEFKIELTDDKPVKLNPYKYSLAMRKELQRQIDEMIELGVASPSISEYSSPVVMVKKADGEYRMCVDLRELNKKIKSDNYPLPHINDILHALNGACWFCVFDMNAGYWQIPIRKCDRHFLAFITQDTLCHFNLLPFGLKSAP</sequence>
<comment type="caution">
    <text evidence="2">The sequence shown here is derived from an EMBL/GenBank/DDBJ whole genome shotgun (WGS) entry which is preliminary data.</text>
</comment>
<gene>
    <name evidence="2" type="ORF">B4U80_09817</name>
</gene>
<dbReference type="GO" id="GO:0071897">
    <property type="term" value="P:DNA biosynthetic process"/>
    <property type="evidence" value="ECO:0007669"/>
    <property type="project" value="UniProtKB-ARBA"/>
</dbReference>
<dbReference type="CDD" id="cd01647">
    <property type="entry name" value="RT_LTR"/>
    <property type="match status" value="1"/>
</dbReference>
<evidence type="ECO:0000313" key="2">
    <source>
        <dbReference type="EMBL" id="RWS19744.1"/>
    </source>
</evidence>
<dbReference type="SUPFAM" id="SSF56672">
    <property type="entry name" value="DNA/RNA polymerases"/>
    <property type="match status" value="1"/>
</dbReference>
<evidence type="ECO:0000313" key="3">
    <source>
        <dbReference type="Proteomes" id="UP000288716"/>
    </source>
</evidence>
<dbReference type="AlphaFoldDB" id="A0A443RX18"/>
<dbReference type="EMBL" id="NCKV01023103">
    <property type="protein sequence ID" value="RWS19744.1"/>
    <property type="molecule type" value="Genomic_DNA"/>
</dbReference>
<reference evidence="2 3" key="1">
    <citation type="journal article" date="2018" name="Gigascience">
        <title>Genomes of trombidid mites reveal novel predicted allergens and laterally-transferred genes associated with secondary metabolism.</title>
        <authorList>
            <person name="Dong X."/>
            <person name="Chaisiri K."/>
            <person name="Xia D."/>
            <person name="Armstrong S.D."/>
            <person name="Fang Y."/>
            <person name="Donnelly M.J."/>
            <person name="Kadowaki T."/>
            <person name="McGarry J.W."/>
            <person name="Darby A.C."/>
            <person name="Makepeace B.L."/>
        </authorList>
    </citation>
    <scope>NUCLEOTIDE SEQUENCE [LARGE SCALE GENOMIC DNA]</scope>
    <source>
        <strain evidence="2">UoL-UT</strain>
    </source>
</reference>
<feature type="non-terminal residue" evidence="2">
    <location>
        <position position="380"/>
    </location>
</feature>
<organism evidence="2 3">
    <name type="scientific">Leptotrombidium deliense</name>
    <dbReference type="NCBI Taxonomy" id="299467"/>
    <lineage>
        <taxon>Eukaryota</taxon>
        <taxon>Metazoa</taxon>
        <taxon>Ecdysozoa</taxon>
        <taxon>Arthropoda</taxon>
        <taxon>Chelicerata</taxon>
        <taxon>Arachnida</taxon>
        <taxon>Acari</taxon>
        <taxon>Acariformes</taxon>
        <taxon>Trombidiformes</taxon>
        <taxon>Prostigmata</taxon>
        <taxon>Anystina</taxon>
        <taxon>Parasitengona</taxon>
        <taxon>Trombiculoidea</taxon>
        <taxon>Trombiculidae</taxon>
        <taxon>Leptotrombidium</taxon>
    </lineage>
</organism>